<keyword evidence="3" id="KW-1185">Reference proteome</keyword>
<proteinExistence type="predicted"/>
<feature type="compositionally biased region" description="Polar residues" evidence="1">
    <location>
        <begin position="64"/>
        <end position="74"/>
    </location>
</feature>
<gene>
    <name evidence="2" type="ORF">AAW00_13795</name>
</gene>
<dbReference type="EMBL" id="LBHB01000006">
    <property type="protein sequence ID" value="KLE31290.1"/>
    <property type="molecule type" value="Genomic_DNA"/>
</dbReference>
<comment type="caution">
    <text evidence="2">The sequence shown here is derived from an EMBL/GenBank/DDBJ whole genome shotgun (WGS) entry which is preliminary data.</text>
</comment>
<name>A0A0G9MKS6_9SPHN</name>
<organism evidence="2 3">
    <name type="scientific">Aurantiacibacter luteus</name>
    <dbReference type="NCBI Taxonomy" id="1581420"/>
    <lineage>
        <taxon>Bacteria</taxon>
        <taxon>Pseudomonadati</taxon>
        <taxon>Pseudomonadota</taxon>
        <taxon>Alphaproteobacteria</taxon>
        <taxon>Sphingomonadales</taxon>
        <taxon>Erythrobacteraceae</taxon>
        <taxon>Aurantiacibacter</taxon>
    </lineage>
</organism>
<dbReference type="AlphaFoldDB" id="A0A0G9MKS6"/>
<evidence type="ECO:0000313" key="3">
    <source>
        <dbReference type="Proteomes" id="UP000053464"/>
    </source>
</evidence>
<feature type="region of interest" description="Disordered" evidence="1">
    <location>
        <begin position="62"/>
        <end position="83"/>
    </location>
</feature>
<protein>
    <submittedName>
        <fullName evidence="2">Uncharacterized protein</fullName>
    </submittedName>
</protein>
<evidence type="ECO:0000313" key="2">
    <source>
        <dbReference type="EMBL" id="KLE31290.1"/>
    </source>
</evidence>
<dbReference type="Proteomes" id="UP000053464">
    <property type="component" value="Unassembled WGS sequence"/>
</dbReference>
<evidence type="ECO:0000256" key="1">
    <source>
        <dbReference type="SAM" id="MobiDB-lite"/>
    </source>
</evidence>
<reference evidence="2 3" key="1">
    <citation type="submission" date="2015-04" db="EMBL/GenBank/DDBJ databases">
        <title>The draft genome sequence of Erythrobacter luteus KA37.</title>
        <authorList>
            <person name="Zhuang L."/>
            <person name="Liu Y."/>
            <person name="Shao Z."/>
        </authorList>
    </citation>
    <scope>NUCLEOTIDE SEQUENCE [LARGE SCALE GENOMIC DNA]</scope>
    <source>
        <strain evidence="2 3">KA37</strain>
    </source>
</reference>
<accession>A0A0G9MKS6</accession>
<dbReference type="STRING" id="1581420.AAW00_13795"/>
<sequence length="83" mass="8331">MGGCASTWSAQSGQLDEVAGFGEANKQTFAAMIVNPDPVYDTPLETSAESAAEAAERVRLRQVVQPQAEDTTSVGSGGGGGGG</sequence>
<dbReference type="PATRIC" id="fig|1581420.6.peg.2822"/>